<evidence type="ECO:0000313" key="7">
    <source>
        <dbReference type="Proteomes" id="UP000472272"/>
    </source>
</evidence>
<reference evidence="6 7" key="1">
    <citation type="journal article" date="2019" name="Proc. Natl. Acad. Sci. U.S.A.">
        <title>Regulatory changes in pterin and carotenoid genes underlie balanced color polymorphisms in the wall lizard.</title>
        <authorList>
            <person name="Andrade P."/>
            <person name="Pinho C."/>
            <person name="Perez I de Lanuza G."/>
            <person name="Afonso S."/>
            <person name="Brejcha J."/>
            <person name="Rubin C.J."/>
            <person name="Wallerman O."/>
            <person name="Pereira P."/>
            <person name="Sabatino S.J."/>
            <person name="Bellati A."/>
            <person name="Pellitteri-Rosa D."/>
            <person name="Bosakova Z."/>
            <person name="Bunikis I."/>
            <person name="Carretero M.A."/>
            <person name="Feiner N."/>
            <person name="Marsik P."/>
            <person name="Pauperio F."/>
            <person name="Salvi D."/>
            <person name="Soler L."/>
            <person name="While G.M."/>
            <person name="Uller T."/>
            <person name="Font E."/>
            <person name="Andersson L."/>
            <person name="Carneiro M."/>
        </authorList>
    </citation>
    <scope>NUCLEOTIDE SEQUENCE</scope>
</reference>
<organism evidence="6 7">
    <name type="scientific">Podarcis muralis</name>
    <name type="common">Wall lizard</name>
    <name type="synonym">Lacerta muralis</name>
    <dbReference type="NCBI Taxonomy" id="64176"/>
    <lineage>
        <taxon>Eukaryota</taxon>
        <taxon>Metazoa</taxon>
        <taxon>Chordata</taxon>
        <taxon>Craniata</taxon>
        <taxon>Vertebrata</taxon>
        <taxon>Euteleostomi</taxon>
        <taxon>Lepidosauria</taxon>
        <taxon>Squamata</taxon>
        <taxon>Bifurcata</taxon>
        <taxon>Unidentata</taxon>
        <taxon>Episquamata</taxon>
        <taxon>Laterata</taxon>
        <taxon>Lacertibaenia</taxon>
        <taxon>Lacertidae</taxon>
        <taxon>Podarcis</taxon>
    </lineage>
</organism>
<dbReference type="SMART" id="SM00263">
    <property type="entry name" value="LYZ1"/>
    <property type="match status" value="1"/>
</dbReference>
<dbReference type="SUPFAM" id="SSF53955">
    <property type="entry name" value="Lysozyme-like"/>
    <property type="match status" value="1"/>
</dbReference>
<dbReference type="PRINTS" id="PR00135">
    <property type="entry name" value="LYZLACT"/>
</dbReference>
<accession>A0A670J698</accession>
<dbReference type="InterPro" id="IPR000974">
    <property type="entry name" value="Glyco_hydro_22_lys"/>
</dbReference>
<name>A0A670J698_PODMU</name>
<dbReference type="OMA" id="LENWVCM"/>
<comment type="similarity">
    <text evidence="1 3">Belongs to the glycosyl hydrolase 22 family.</text>
</comment>
<protein>
    <submittedName>
        <fullName evidence="6">Lysozyme C, milk isozyme-like</fullName>
    </submittedName>
</protein>
<evidence type="ECO:0000313" key="6">
    <source>
        <dbReference type="Ensembl" id="ENSPMRP00000019705.1"/>
    </source>
</evidence>
<feature type="signal peptide" evidence="4">
    <location>
        <begin position="1"/>
        <end position="18"/>
    </location>
</feature>
<reference evidence="6" key="3">
    <citation type="submission" date="2025-09" db="UniProtKB">
        <authorList>
            <consortium name="Ensembl"/>
        </authorList>
    </citation>
    <scope>IDENTIFICATION</scope>
</reference>
<proteinExistence type="inferred from homology"/>
<dbReference type="PROSITE" id="PS00128">
    <property type="entry name" value="GLYCOSYL_HYDROL_F22_1"/>
    <property type="match status" value="1"/>
</dbReference>
<dbReference type="PANTHER" id="PTHR11407">
    <property type="entry name" value="LYSOZYME C"/>
    <property type="match status" value="1"/>
</dbReference>
<evidence type="ECO:0000256" key="1">
    <source>
        <dbReference type="ARBA" id="ARBA00010859"/>
    </source>
</evidence>
<feature type="domain" description="Glycosyl hydrolases family 22 (GH22)" evidence="5">
    <location>
        <begin position="94"/>
        <end position="112"/>
    </location>
</feature>
<keyword evidence="2" id="KW-1015">Disulfide bond</keyword>
<dbReference type="PANTHER" id="PTHR11407:SF69">
    <property type="entry name" value="LYSOZYME C, MILK ISOZYME"/>
    <property type="match status" value="1"/>
</dbReference>
<dbReference type="Ensembl" id="ENSPMRT00000020935.1">
    <property type="protein sequence ID" value="ENSPMRP00000019705.1"/>
    <property type="gene ID" value="ENSPMRG00000012869.1"/>
</dbReference>
<dbReference type="GO" id="GO:0003796">
    <property type="term" value="F:lysozyme activity"/>
    <property type="evidence" value="ECO:0007669"/>
    <property type="project" value="InterPro"/>
</dbReference>
<keyword evidence="7" id="KW-1185">Reference proteome</keyword>
<dbReference type="PROSITE" id="PS51348">
    <property type="entry name" value="GLYCOSYL_HYDROL_F22_2"/>
    <property type="match status" value="1"/>
</dbReference>
<dbReference type="InterPro" id="IPR023346">
    <property type="entry name" value="Lysozyme-like_dom_sf"/>
</dbReference>
<dbReference type="PRINTS" id="PR00137">
    <property type="entry name" value="LYSOZYME"/>
</dbReference>
<dbReference type="InterPro" id="IPR001916">
    <property type="entry name" value="Glyco_hydro_22"/>
</dbReference>
<dbReference type="Gene3D" id="1.10.530.10">
    <property type="match status" value="1"/>
</dbReference>
<dbReference type="GeneID" id="114605611"/>
<dbReference type="FunFam" id="1.10.530.10:FF:000001">
    <property type="entry name" value="Lysozyme C"/>
    <property type="match status" value="1"/>
</dbReference>
<dbReference type="RefSeq" id="XP_028602861.1">
    <property type="nucleotide sequence ID" value="XM_028747028.1"/>
</dbReference>
<dbReference type="GeneTree" id="ENSGT00940000153832"/>
<evidence type="ECO:0000256" key="2">
    <source>
        <dbReference type="ARBA" id="ARBA00023157"/>
    </source>
</evidence>
<reference evidence="6" key="2">
    <citation type="submission" date="2025-08" db="UniProtKB">
        <authorList>
            <consortium name="Ensembl"/>
        </authorList>
    </citation>
    <scope>IDENTIFICATION</scope>
</reference>
<evidence type="ECO:0000256" key="3">
    <source>
        <dbReference type="RuleBase" id="RU004440"/>
    </source>
</evidence>
<evidence type="ECO:0000256" key="4">
    <source>
        <dbReference type="SAM" id="SignalP"/>
    </source>
</evidence>
<gene>
    <name evidence="6" type="primary">LOC114605611</name>
</gene>
<dbReference type="Pfam" id="PF00062">
    <property type="entry name" value="Lys"/>
    <property type="match status" value="1"/>
</dbReference>
<dbReference type="InterPro" id="IPR019799">
    <property type="entry name" value="Glyco_hydro_22_CS"/>
</dbReference>
<dbReference type="KEGG" id="pmua:114605611"/>
<feature type="chain" id="PRO_5025405416" evidence="4">
    <location>
        <begin position="19"/>
        <end position="147"/>
    </location>
</feature>
<sequence>MKVVALTLFCLLISVNEAKVFEKCELAALLKQHGLDGYHGISLADWICTAYHESKYESSAVGPPNTDGSQDYGVFQINSRYWCDNQQGETANGCRISCSAFTNDDITDDIECAKTVVRDPQGMDAWVAWKNHCKGKDLSEWTAGCSL</sequence>
<dbReference type="AlphaFoldDB" id="A0A670J698"/>
<dbReference type="OrthoDB" id="17373at2759"/>
<keyword evidence="4" id="KW-0732">Signal</keyword>
<dbReference type="Proteomes" id="UP000472272">
    <property type="component" value="Chromosome 10"/>
</dbReference>
<evidence type="ECO:0000259" key="5">
    <source>
        <dbReference type="PROSITE" id="PS00128"/>
    </source>
</evidence>
<dbReference type="CDD" id="cd16897">
    <property type="entry name" value="LYZ_C"/>
    <property type="match status" value="1"/>
</dbReference>